<proteinExistence type="predicted"/>
<reference evidence="1 2" key="1">
    <citation type="submission" date="2021-01" db="EMBL/GenBank/DDBJ databases">
        <title>Whole genome shotgun sequence of Planotetraspora mira NBRC 15435.</title>
        <authorList>
            <person name="Komaki H."/>
            <person name="Tamura T."/>
        </authorList>
    </citation>
    <scope>NUCLEOTIDE SEQUENCE [LARGE SCALE GENOMIC DNA]</scope>
    <source>
        <strain evidence="1 2">NBRC 15435</strain>
    </source>
</reference>
<evidence type="ECO:0000313" key="1">
    <source>
        <dbReference type="EMBL" id="GII34643.1"/>
    </source>
</evidence>
<sequence>MVLHIAAEPMLGNHPRLLLPDPVTSLRDERLPQLMVMRDWLIHVIHYRPTLAGQPRRLFSELGRPADALPHIQEAITIYRDLSSRDPKRFRASYERVSGKLLRMKMNMEDRS</sequence>
<evidence type="ECO:0008006" key="3">
    <source>
        <dbReference type="Google" id="ProtNLM"/>
    </source>
</evidence>
<evidence type="ECO:0000313" key="2">
    <source>
        <dbReference type="Proteomes" id="UP000650628"/>
    </source>
</evidence>
<accession>A0A8J3TX20</accession>
<name>A0A8J3TX20_9ACTN</name>
<keyword evidence="2" id="KW-1185">Reference proteome</keyword>
<protein>
    <recommendedName>
        <fullName evidence="3">Tetratricopeptide repeat protein</fullName>
    </recommendedName>
</protein>
<gene>
    <name evidence="1" type="ORF">Pmi06nite_80850</name>
</gene>
<comment type="caution">
    <text evidence="1">The sequence shown here is derived from an EMBL/GenBank/DDBJ whole genome shotgun (WGS) entry which is preliminary data.</text>
</comment>
<dbReference type="Proteomes" id="UP000650628">
    <property type="component" value="Unassembled WGS sequence"/>
</dbReference>
<dbReference type="AlphaFoldDB" id="A0A8J3TX20"/>
<organism evidence="1 2">
    <name type="scientific">Planotetraspora mira</name>
    <dbReference type="NCBI Taxonomy" id="58121"/>
    <lineage>
        <taxon>Bacteria</taxon>
        <taxon>Bacillati</taxon>
        <taxon>Actinomycetota</taxon>
        <taxon>Actinomycetes</taxon>
        <taxon>Streptosporangiales</taxon>
        <taxon>Streptosporangiaceae</taxon>
        <taxon>Planotetraspora</taxon>
    </lineage>
</organism>
<dbReference type="EMBL" id="BOOO01000054">
    <property type="protein sequence ID" value="GII34643.1"/>
    <property type="molecule type" value="Genomic_DNA"/>
</dbReference>